<proteinExistence type="predicted"/>
<dbReference type="SUPFAM" id="SSF57625">
    <property type="entry name" value="Invertebrate chitin-binding proteins"/>
    <property type="match status" value="1"/>
</dbReference>
<feature type="chain" id="PRO_5016412853" evidence="2">
    <location>
        <begin position="23"/>
        <end position="273"/>
    </location>
</feature>
<organism evidence="4">
    <name type="scientific">Culicoides sonorensis</name>
    <name type="common">Biting midge</name>
    <dbReference type="NCBI Taxonomy" id="179676"/>
    <lineage>
        <taxon>Eukaryota</taxon>
        <taxon>Metazoa</taxon>
        <taxon>Ecdysozoa</taxon>
        <taxon>Arthropoda</taxon>
        <taxon>Hexapoda</taxon>
        <taxon>Insecta</taxon>
        <taxon>Pterygota</taxon>
        <taxon>Neoptera</taxon>
        <taxon>Endopterygota</taxon>
        <taxon>Diptera</taxon>
        <taxon>Nematocera</taxon>
        <taxon>Chironomoidea</taxon>
        <taxon>Ceratopogonidae</taxon>
        <taxon>Ceratopogoninae</taxon>
        <taxon>Culicoides</taxon>
        <taxon>Monoculicoides</taxon>
    </lineage>
</organism>
<dbReference type="InterPro" id="IPR052976">
    <property type="entry name" value="Scoloptoxin-like"/>
</dbReference>
<dbReference type="PROSITE" id="PS50940">
    <property type="entry name" value="CHIT_BIND_II"/>
    <property type="match status" value="1"/>
</dbReference>
<protein>
    <submittedName>
        <fullName evidence="4">CSON002024 protein</fullName>
    </submittedName>
</protein>
<dbReference type="PANTHER" id="PTHR22933">
    <property type="entry name" value="FI18007P1-RELATED"/>
    <property type="match status" value="1"/>
</dbReference>
<name>A0A336MKM5_CULSO</name>
<dbReference type="InterPro" id="IPR002557">
    <property type="entry name" value="Chitin-bd_dom"/>
</dbReference>
<dbReference type="Gene3D" id="2.170.140.10">
    <property type="entry name" value="Chitin binding domain"/>
    <property type="match status" value="1"/>
</dbReference>
<dbReference type="Pfam" id="PF01607">
    <property type="entry name" value="CBM_14"/>
    <property type="match status" value="1"/>
</dbReference>
<dbReference type="InterPro" id="IPR036508">
    <property type="entry name" value="Chitin-bd_dom_sf"/>
</dbReference>
<gene>
    <name evidence="4" type="primary">CSON002024</name>
</gene>
<dbReference type="AlphaFoldDB" id="A0A336MKM5"/>
<dbReference type="SMART" id="SM00494">
    <property type="entry name" value="ChtBD2"/>
    <property type="match status" value="1"/>
</dbReference>
<evidence type="ECO:0000313" key="4">
    <source>
        <dbReference type="EMBL" id="SSX30061.1"/>
    </source>
</evidence>
<dbReference type="PANTHER" id="PTHR22933:SF43">
    <property type="entry name" value="LP10131P"/>
    <property type="match status" value="1"/>
</dbReference>
<dbReference type="EMBL" id="UFQT01001328">
    <property type="protein sequence ID" value="SSX30061.1"/>
    <property type="molecule type" value="Genomic_DNA"/>
</dbReference>
<evidence type="ECO:0000256" key="2">
    <source>
        <dbReference type="SAM" id="SignalP"/>
    </source>
</evidence>
<feature type="region of interest" description="Disordered" evidence="1">
    <location>
        <begin position="141"/>
        <end position="177"/>
    </location>
</feature>
<evidence type="ECO:0000256" key="1">
    <source>
        <dbReference type="SAM" id="MobiDB-lite"/>
    </source>
</evidence>
<feature type="signal peptide" evidence="2">
    <location>
        <begin position="1"/>
        <end position="22"/>
    </location>
</feature>
<feature type="region of interest" description="Disordered" evidence="1">
    <location>
        <begin position="31"/>
        <end position="53"/>
    </location>
</feature>
<accession>A0A336MKM5</accession>
<feature type="compositionally biased region" description="Low complexity" evidence="1">
    <location>
        <begin position="143"/>
        <end position="153"/>
    </location>
</feature>
<keyword evidence="2" id="KW-0732">Signal</keyword>
<dbReference type="GO" id="GO:0008061">
    <property type="term" value="F:chitin binding"/>
    <property type="evidence" value="ECO:0007669"/>
    <property type="project" value="InterPro"/>
</dbReference>
<dbReference type="GO" id="GO:0005576">
    <property type="term" value="C:extracellular region"/>
    <property type="evidence" value="ECO:0007669"/>
    <property type="project" value="InterPro"/>
</dbReference>
<sequence length="273" mass="31242">MMIKQILIIFAVTITFWTNAKQISLRDLMSPEEKDGEQQQQQQQQQENEKSNKSMLDLPANATAIRENISDGFSCKNKSNGYYADPQNDCQIFHVCHNVDYGMTRRGRKMMVYRWSFICPEETVFDQNQYTCVRKTESSIECPESPQYYPEPSSQEEAEQDMNSNNMEKSTKSSIDRTTSKTLIAPQFPYSASGVSQKLLQKIPALLVQQAIDGLNDETRLNENKPDPVIELDLQNDDESIGIDRVAKQQLGRKTFLFKADADAAKNEQLTER</sequence>
<reference evidence="4" key="1">
    <citation type="submission" date="2018-07" db="EMBL/GenBank/DDBJ databases">
        <authorList>
            <person name="Quirk P.G."/>
            <person name="Krulwich T.A."/>
        </authorList>
    </citation>
    <scope>NUCLEOTIDE SEQUENCE</scope>
</reference>
<evidence type="ECO:0000259" key="3">
    <source>
        <dbReference type="PROSITE" id="PS50940"/>
    </source>
</evidence>
<feature type="domain" description="Chitin-binding type-2" evidence="3">
    <location>
        <begin position="72"/>
        <end position="144"/>
    </location>
</feature>
<dbReference type="VEuPathDB" id="VectorBase:CSON002024"/>